<dbReference type="GO" id="GO:0005634">
    <property type="term" value="C:nucleus"/>
    <property type="evidence" value="ECO:0007669"/>
    <property type="project" value="TreeGrafter"/>
</dbReference>
<dbReference type="GO" id="GO:0030983">
    <property type="term" value="F:mismatched DNA binding"/>
    <property type="evidence" value="ECO:0007669"/>
    <property type="project" value="InterPro"/>
</dbReference>
<dbReference type="Pfam" id="PF00488">
    <property type="entry name" value="MutS_V"/>
    <property type="match status" value="1"/>
</dbReference>
<dbReference type="Pfam" id="PF05192">
    <property type="entry name" value="MutS_III"/>
    <property type="match status" value="1"/>
</dbReference>
<dbReference type="HOGENOM" id="CLU_002472_8_0_1"/>
<evidence type="ECO:0000313" key="7">
    <source>
        <dbReference type="EMBL" id="KIJ64516.1"/>
    </source>
</evidence>
<dbReference type="SMART" id="SM00534">
    <property type="entry name" value="MUTSac"/>
    <property type="match status" value="1"/>
</dbReference>
<dbReference type="GO" id="GO:0005524">
    <property type="term" value="F:ATP binding"/>
    <property type="evidence" value="ECO:0007669"/>
    <property type="project" value="UniProtKB-KW"/>
</dbReference>
<dbReference type="PROSITE" id="PS00486">
    <property type="entry name" value="DNA_MISMATCH_REPAIR_2"/>
    <property type="match status" value="1"/>
</dbReference>
<dbReference type="SUPFAM" id="SSF52540">
    <property type="entry name" value="P-loop containing nucleoside triphosphate hydrolases"/>
    <property type="match status" value="1"/>
</dbReference>
<evidence type="ECO:0000256" key="5">
    <source>
        <dbReference type="SAM" id="MobiDB-lite"/>
    </source>
</evidence>
<dbReference type="SMART" id="SM00533">
    <property type="entry name" value="MUTSd"/>
    <property type="match status" value="1"/>
</dbReference>
<dbReference type="CDD" id="cd03281">
    <property type="entry name" value="ABC_MSH5_euk"/>
    <property type="match status" value="1"/>
</dbReference>
<dbReference type="PANTHER" id="PTHR11361">
    <property type="entry name" value="DNA MISMATCH REPAIR PROTEIN MUTS FAMILY MEMBER"/>
    <property type="match status" value="1"/>
</dbReference>
<dbReference type="Gene3D" id="1.10.1420.10">
    <property type="match status" value="1"/>
</dbReference>
<dbReference type="GO" id="GO:0051026">
    <property type="term" value="P:chiasma assembly"/>
    <property type="evidence" value="ECO:0007669"/>
    <property type="project" value="TreeGrafter"/>
</dbReference>
<feature type="domain" description="DNA mismatch repair proteins mutS family" evidence="6">
    <location>
        <begin position="728"/>
        <end position="744"/>
    </location>
</feature>
<dbReference type="InterPro" id="IPR045076">
    <property type="entry name" value="MutS"/>
</dbReference>
<evidence type="ECO:0000256" key="2">
    <source>
        <dbReference type="ARBA" id="ARBA00022741"/>
    </source>
</evidence>
<feature type="region of interest" description="Disordered" evidence="5">
    <location>
        <begin position="1"/>
        <end position="23"/>
    </location>
</feature>
<dbReference type="Proteomes" id="UP000053820">
    <property type="component" value="Unassembled WGS sequence"/>
</dbReference>
<dbReference type="InterPro" id="IPR000432">
    <property type="entry name" value="DNA_mismatch_repair_MutS_C"/>
</dbReference>
<name>A0A0C9WF62_9AGAM</name>
<accession>A0A0C9WF62</accession>
<dbReference type="Gene3D" id="3.40.50.300">
    <property type="entry name" value="P-loop containing nucleotide triphosphate hydrolases"/>
    <property type="match status" value="2"/>
</dbReference>
<keyword evidence="2" id="KW-0547">Nucleotide-binding</keyword>
<dbReference type="GO" id="GO:0006298">
    <property type="term" value="P:mismatch repair"/>
    <property type="evidence" value="ECO:0007669"/>
    <property type="project" value="InterPro"/>
</dbReference>
<organism evidence="7 8">
    <name type="scientific">Hydnomerulius pinastri MD-312</name>
    <dbReference type="NCBI Taxonomy" id="994086"/>
    <lineage>
        <taxon>Eukaryota</taxon>
        <taxon>Fungi</taxon>
        <taxon>Dikarya</taxon>
        <taxon>Basidiomycota</taxon>
        <taxon>Agaricomycotina</taxon>
        <taxon>Agaricomycetes</taxon>
        <taxon>Agaricomycetidae</taxon>
        <taxon>Boletales</taxon>
        <taxon>Boletales incertae sedis</taxon>
        <taxon>Leucogyrophana</taxon>
    </lineage>
</organism>
<dbReference type="SUPFAM" id="SSF48334">
    <property type="entry name" value="DNA repair protein MutS, domain III"/>
    <property type="match status" value="1"/>
</dbReference>
<dbReference type="InterPro" id="IPR036187">
    <property type="entry name" value="DNA_mismatch_repair_MutS_sf"/>
</dbReference>
<comment type="similarity">
    <text evidence="1">Belongs to the DNA mismatch repair MutS family.</text>
</comment>
<keyword evidence="4" id="KW-0238">DNA-binding</keyword>
<evidence type="ECO:0000259" key="6">
    <source>
        <dbReference type="PROSITE" id="PS00486"/>
    </source>
</evidence>
<evidence type="ECO:0000313" key="8">
    <source>
        <dbReference type="Proteomes" id="UP000053820"/>
    </source>
</evidence>
<gene>
    <name evidence="7" type="ORF">HYDPIDRAFT_40260</name>
</gene>
<reference evidence="7 8" key="1">
    <citation type="submission" date="2014-04" db="EMBL/GenBank/DDBJ databases">
        <title>Evolutionary Origins and Diversification of the Mycorrhizal Mutualists.</title>
        <authorList>
            <consortium name="DOE Joint Genome Institute"/>
            <consortium name="Mycorrhizal Genomics Consortium"/>
            <person name="Kohler A."/>
            <person name="Kuo A."/>
            <person name="Nagy L.G."/>
            <person name="Floudas D."/>
            <person name="Copeland A."/>
            <person name="Barry K.W."/>
            <person name="Cichocki N."/>
            <person name="Veneault-Fourrey C."/>
            <person name="LaButti K."/>
            <person name="Lindquist E.A."/>
            <person name="Lipzen A."/>
            <person name="Lundell T."/>
            <person name="Morin E."/>
            <person name="Murat C."/>
            <person name="Riley R."/>
            <person name="Ohm R."/>
            <person name="Sun H."/>
            <person name="Tunlid A."/>
            <person name="Henrissat B."/>
            <person name="Grigoriev I.V."/>
            <person name="Hibbett D.S."/>
            <person name="Martin F."/>
        </authorList>
    </citation>
    <scope>NUCLEOTIDE SEQUENCE [LARGE SCALE GENOMIC DNA]</scope>
    <source>
        <strain evidence="7 8">MD-312</strain>
    </source>
</reference>
<proteinExistence type="inferred from homology"/>
<dbReference type="GO" id="GO:0140664">
    <property type="term" value="F:ATP-dependent DNA damage sensor activity"/>
    <property type="evidence" value="ECO:0007669"/>
    <property type="project" value="InterPro"/>
</dbReference>
<dbReference type="EMBL" id="KN839846">
    <property type="protein sequence ID" value="KIJ64516.1"/>
    <property type="molecule type" value="Genomic_DNA"/>
</dbReference>
<keyword evidence="3" id="KW-0067">ATP-binding</keyword>
<dbReference type="OrthoDB" id="29596at2759"/>
<sequence length="931" mass="102876">MKRVRWDGPSDSQEEPVQSKSDLESSTASTRVCLTVFCQNGRLGCAYYDPIKCVMYVLEDTQEVVEHATPDVILTSSKADDAFISVLQDHAEASGSIFQIRPHKEFVPSKGRDRLLSLRLLADLDKDMDLNQDGSSDVSSATGLRNAYDFMQKRREATGDPTMKRWNAAIRLANFTSLESAPLCISSVGSLLDFLARERAAGELDDDGPEALDIRGIEALALDQVMHINADALFSLQVFENENHASIHSDKTKEGLSLFGILNNTQTSLGRSLLRTWFIRPSLSFKTLEARHDAVECFLHAENLPAVNALQTHLKGITNIPRTLGALRSGKGTVSDWQALVKFTYHSSMLRDALAELYQGRQVEIVAKLMIAIDLGSFKEVGNIVNETIDWEESAEASRVCIRPHVDEELDKRKHVYRGIDSVLSKVAEQISQSVPADYAESLNVVYFPQLGFLITVPMLEEWETEAGIQVLEGWSFQFSSDSHVYFKSKEMQDMDNHIGDLHPAIVDREIEIIQELLDKILVCDQAMGNACDVCAEFDCLLSFAEAARAFNYRRPQMVEEPIIDIVQGRHPLQEQTVDAFVPNDARLISGVGLGQLSETDNNSDVDGGTASWSSVVLCTGANACGKSVYLKQVALIQYMAQASISIVADELTRPICFRRLEGTFPDIAWVPVAQSSSFVPAESARLGIVDKIFTRIQTRESVSKVQSAFMIDLNQVSLALRNATSRSLILLDEFGKGTVATDGAGLFCGVLKHLLNRGADCPKVLAASHFHEVFRKDLLDPHKLPITFLHMQVLFTSSAGEVLDTDGLLTSDPHSENNISRGPAPGEKITYLYRVAPGLSLSSHAAQCAAMFGLPHRIVARAQYVSELLAEHELGKLLEEQMTGEERLDLQAADEVARRFLEWDLTSEEATQQTGVKARLAEILGRNVDD</sequence>
<evidence type="ECO:0000256" key="3">
    <source>
        <dbReference type="ARBA" id="ARBA00022840"/>
    </source>
</evidence>
<dbReference type="InterPro" id="IPR007696">
    <property type="entry name" value="DNA_mismatch_repair_MutS_core"/>
</dbReference>
<dbReference type="AlphaFoldDB" id="A0A0C9WF62"/>
<keyword evidence="8" id="KW-1185">Reference proteome</keyword>
<protein>
    <recommendedName>
        <fullName evidence="6">DNA mismatch repair proteins mutS family domain-containing protein</fullName>
    </recommendedName>
</protein>
<dbReference type="PANTHER" id="PTHR11361:SF20">
    <property type="entry name" value="MUTS PROTEIN HOMOLOG 5"/>
    <property type="match status" value="1"/>
</dbReference>
<evidence type="ECO:0000256" key="4">
    <source>
        <dbReference type="ARBA" id="ARBA00023125"/>
    </source>
</evidence>
<dbReference type="InterPro" id="IPR027417">
    <property type="entry name" value="P-loop_NTPase"/>
</dbReference>
<evidence type="ECO:0000256" key="1">
    <source>
        <dbReference type="ARBA" id="ARBA00006271"/>
    </source>
</evidence>